<protein>
    <submittedName>
        <fullName evidence="1">Uncharacterized protein</fullName>
    </submittedName>
</protein>
<dbReference type="InterPro" id="IPR046172">
    <property type="entry name" value="DUF6174"/>
</dbReference>
<gene>
    <name evidence="1" type="ORF">GCM10010840_09830</name>
</gene>
<keyword evidence="2" id="KW-1185">Reference proteome</keyword>
<reference evidence="2" key="1">
    <citation type="journal article" date="2019" name="Int. J. Syst. Evol. Microbiol.">
        <title>The Global Catalogue of Microorganisms (GCM) 10K type strain sequencing project: providing services to taxonomists for standard genome sequencing and annotation.</title>
        <authorList>
            <consortium name="The Broad Institute Genomics Platform"/>
            <consortium name="The Broad Institute Genome Sequencing Center for Infectious Disease"/>
            <person name="Wu L."/>
            <person name="Ma J."/>
        </authorList>
    </citation>
    <scope>NUCLEOTIDE SEQUENCE [LARGE SCALE GENOMIC DNA]</scope>
    <source>
        <strain evidence="2">JCM 15442</strain>
    </source>
</reference>
<proteinExistence type="predicted"/>
<dbReference type="Proteomes" id="UP000639973">
    <property type="component" value="Unassembled WGS sequence"/>
</dbReference>
<organism evidence="1 2">
    <name type="scientific">Deinococcus aerolatus</name>
    <dbReference type="NCBI Taxonomy" id="522487"/>
    <lineage>
        <taxon>Bacteria</taxon>
        <taxon>Thermotogati</taxon>
        <taxon>Deinococcota</taxon>
        <taxon>Deinococci</taxon>
        <taxon>Deinococcales</taxon>
        <taxon>Deinococcaceae</taxon>
        <taxon>Deinococcus</taxon>
    </lineage>
</organism>
<evidence type="ECO:0000313" key="1">
    <source>
        <dbReference type="EMBL" id="GGL73786.1"/>
    </source>
</evidence>
<dbReference type="EMBL" id="BMOL01000003">
    <property type="protein sequence ID" value="GGL73786.1"/>
    <property type="molecule type" value="Genomic_DNA"/>
</dbReference>
<dbReference type="Pfam" id="PF19671">
    <property type="entry name" value="DUF6174"/>
    <property type="match status" value="1"/>
</dbReference>
<accession>A0ABQ2G3S8</accession>
<sequence length="124" mass="13783">MKTARTRWKAARLQNYRYDFARIAAPLRFPDVTVSVEGGRVATVMSVDSLAPDLPGGLTVGPVEALFLEITQAITYQRAQPCADLRVTYDAVDGYPRTFYSGSRFSPLADGYAEWRVTNFSARP</sequence>
<name>A0ABQ2G3S8_9DEIO</name>
<evidence type="ECO:0000313" key="2">
    <source>
        <dbReference type="Proteomes" id="UP000639973"/>
    </source>
</evidence>
<comment type="caution">
    <text evidence="1">The sequence shown here is derived from an EMBL/GenBank/DDBJ whole genome shotgun (WGS) entry which is preliminary data.</text>
</comment>